<name>A0A517Q6X9_9PLAN</name>
<gene>
    <name evidence="2" type="ORF">Enr10x_26850</name>
</gene>
<organism evidence="2 3">
    <name type="scientific">Gimesia panareensis</name>
    <dbReference type="NCBI Taxonomy" id="2527978"/>
    <lineage>
        <taxon>Bacteria</taxon>
        <taxon>Pseudomonadati</taxon>
        <taxon>Planctomycetota</taxon>
        <taxon>Planctomycetia</taxon>
        <taxon>Planctomycetales</taxon>
        <taxon>Planctomycetaceae</taxon>
        <taxon>Gimesia</taxon>
    </lineage>
</organism>
<dbReference type="AlphaFoldDB" id="A0A517Q6X9"/>
<dbReference type="EMBL" id="CP037421">
    <property type="protein sequence ID" value="QDT27368.1"/>
    <property type="molecule type" value="Genomic_DNA"/>
</dbReference>
<feature type="transmembrane region" description="Helical" evidence="1">
    <location>
        <begin position="21"/>
        <end position="42"/>
    </location>
</feature>
<feature type="transmembrane region" description="Helical" evidence="1">
    <location>
        <begin position="115"/>
        <end position="135"/>
    </location>
</feature>
<reference evidence="2 3" key="1">
    <citation type="submission" date="2019-03" db="EMBL/GenBank/DDBJ databases">
        <title>Deep-cultivation of Planctomycetes and their phenomic and genomic characterization uncovers novel biology.</title>
        <authorList>
            <person name="Wiegand S."/>
            <person name="Jogler M."/>
            <person name="Boedeker C."/>
            <person name="Pinto D."/>
            <person name="Vollmers J."/>
            <person name="Rivas-Marin E."/>
            <person name="Kohn T."/>
            <person name="Peeters S.H."/>
            <person name="Heuer A."/>
            <person name="Rast P."/>
            <person name="Oberbeckmann S."/>
            <person name="Bunk B."/>
            <person name="Jeske O."/>
            <person name="Meyerdierks A."/>
            <person name="Storesund J.E."/>
            <person name="Kallscheuer N."/>
            <person name="Luecker S."/>
            <person name="Lage O.M."/>
            <person name="Pohl T."/>
            <person name="Merkel B.J."/>
            <person name="Hornburger P."/>
            <person name="Mueller R.-W."/>
            <person name="Bruemmer F."/>
            <person name="Labrenz M."/>
            <person name="Spormann A.M."/>
            <person name="Op den Camp H."/>
            <person name="Overmann J."/>
            <person name="Amann R."/>
            <person name="Jetten M.S.M."/>
            <person name="Mascher T."/>
            <person name="Medema M.H."/>
            <person name="Devos D.P."/>
            <person name="Kaster A.-K."/>
            <person name="Ovreas L."/>
            <person name="Rohde M."/>
            <person name="Galperin M.Y."/>
            <person name="Jogler C."/>
        </authorList>
    </citation>
    <scope>NUCLEOTIDE SEQUENCE [LARGE SCALE GENOMIC DNA]</scope>
    <source>
        <strain evidence="2 3">Enr10</strain>
    </source>
</reference>
<evidence type="ECO:0000313" key="2">
    <source>
        <dbReference type="EMBL" id="QDT27368.1"/>
    </source>
</evidence>
<feature type="transmembrane region" description="Helical" evidence="1">
    <location>
        <begin position="155"/>
        <end position="170"/>
    </location>
</feature>
<evidence type="ECO:0000313" key="3">
    <source>
        <dbReference type="Proteomes" id="UP000315647"/>
    </source>
</evidence>
<proteinExistence type="predicted"/>
<evidence type="ECO:0000256" key="1">
    <source>
        <dbReference type="SAM" id="Phobius"/>
    </source>
</evidence>
<dbReference type="Proteomes" id="UP000315647">
    <property type="component" value="Chromosome"/>
</dbReference>
<accession>A0A517Q6X9</accession>
<protein>
    <submittedName>
        <fullName evidence="2">Uncharacterized protein</fullName>
    </submittedName>
</protein>
<keyword evidence="1" id="KW-0472">Membrane</keyword>
<keyword evidence="1" id="KW-0812">Transmembrane</keyword>
<keyword evidence="3" id="KW-1185">Reference proteome</keyword>
<dbReference type="RefSeq" id="WP_145449695.1">
    <property type="nucleotide sequence ID" value="NZ_CP037421.1"/>
</dbReference>
<sequence>MSNREELLLKMYDQMFNDINRHILVIWQSISVLIGAFAILALVEKKVVPLDIATSIILLLCAWLIAHSLDASYWYNRNLVIIANIERQFLSEGDLKQIHYYFGEHRPKNKMLTHLRLQVALAFGLGSVVVLFHLFERVVPGFSAPICNFDLMRSIPYFLIIGAIIYLWRLKNKCIKKYEEFLENSPGKEISTKGIRYGSGHGFKD</sequence>
<feature type="transmembrane region" description="Helical" evidence="1">
    <location>
        <begin position="48"/>
        <end position="66"/>
    </location>
</feature>
<keyword evidence="1" id="KW-1133">Transmembrane helix</keyword>